<keyword evidence="2" id="KW-1185">Reference proteome</keyword>
<evidence type="ECO:0008006" key="3">
    <source>
        <dbReference type="Google" id="ProtNLM"/>
    </source>
</evidence>
<gene>
    <name evidence="1" type="ORF">Enr10x_41850</name>
</gene>
<sequence length="197" mass="23087">MQIEQSPFQNTVDQKEVPYTPDGRFDWLRSTPEHAEWAIGDRRQDALPAQLESLVASAREHAVILPPEFLLFFGDPALHKHLRSANGDYLSLAENLLPFENGYLARFLSDQQDSVHWYLYLNSDGSDSCVVSSFEYFDADDMDYEPEEISVNDFHYWLDSFELFFSRYWIEHEVMFAQCDETPLPDVDQRILDLYTR</sequence>
<protein>
    <recommendedName>
        <fullName evidence="3">Knr4/Smi1-like domain-containing protein</fullName>
    </recommendedName>
</protein>
<evidence type="ECO:0000313" key="2">
    <source>
        <dbReference type="Proteomes" id="UP000315647"/>
    </source>
</evidence>
<evidence type="ECO:0000313" key="1">
    <source>
        <dbReference type="EMBL" id="QDT28839.1"/>
    </source>
</evidence>
<dbReference type="Proteomes" id="UP000315647">
    <property type="component" value="Chromosome"/>
</dbReference>
<reference evidence="1 2" key="1">
    <citation type="submission" date="2019-03" db="EMBL/GenBank/DDBJ databases">
        <title>Deep-cultivation of Planctomycetes and their phenomic and genomic characterization uncovers novel biology.</title>
        <authorList>
            <person name="Wiegand S."/>
            <person name="Jogler M."/>
            <person name="Boedeker C."/>
            <person name="Pinto D."/>
            <person name="Vollmers J."/>
            <person name="Rivas-Marin E."/>
            <person name="Kohn T."/>
            <person name="Peeters S.H."/>
            <person name="Heuer A."/>
            <person name="Rast P."/>
            <person name="Oberbeckmann S."/>
            <person name="Bunk B."/>
            <person name="Jeske O."/>
            <person name="Meyerdierks A."/>
            <person name="Storesund J.E."/>
            <person name="Kallscheuer N."/>
            <person name="Luecker S."/>
            <person name="Lage O.M."/>
            <person name="Pohl T."/>
            <person name="Merkel B.J."/>
            <person name="Hornburger P."/>
            <person name="Mueller R.-W."/>
            <person name="Bruemmer F."/>
            <person name="Labrenz M."/>
            <person name="Spormann A.M."/>
            <person name="Op den Camp H."/>
            <person name="Overmann J."/>
            <person name="Amann R."/>
            <person name="Jetten M.S.M."/>
            <person name="Mascher T."/>
            <person name="Medema M.H."/>
            <person name="Devos D.P."/>
            <person name="Kaster A.-K."/>
            <person name="Ovreas L."/>
            <person name="Rohde M."/>
            <person name="Galperin M.Y."/>
            <person name="Jogler C."/>
        </authorList>
    </citation>
    <scope>NUCLEOTIDE SEQUENCE [LARGE SCALE GENOMIC DNA]</scope>
    <source>
        <strain evidence="1 2">Enr10</strain>
    </source>
</reference>
<dbReference type="EMBL" id="CP037421">
    <property type="protein sequence ID" value="QDT28839.1"/>
    <property type="molecule type" value="Genomic_DNA"/>
</dbReference>
<dbReference type="RefSeq" id="WP_145451180.1">
    <property type="nucleotide sequence ID" value="NZ_CP037421.1"/>
</dbReference>
<accession>A0A517QB45</accession>
<dbReference type="AlphaFoldDB" id="A0A517QB45"/>
<organism evidence="1 2">
    <name type="scientific">Gimesia panareensis</name>
    <dbReference type="NCBI Taxonomy" id="2527978"/>
    <lineage>
        <taxon>Bacteria</taxon>
        <taxon>Pseudomonadati</taxon>
        <taxon>Planctomycetota</taxon>
        <taxon>Planctomycetia</taxon>
        <taxon>Planctomycetales</taxon>
        <taxon>Planctomycetaceae</taxon>
        <taxon>Gimesia</taxon>
    </lineage>
</organism>
<proteinExistence type="predicted"/>
<name>A0A517QB45_9PLAN</name>